<evidence type="ECO:0000313" key="1">
    <source>
        <dbReference type="EMBL" id="GAB1584224.1"/>
    </source>
</evidence>
<dbReference type="RefSeq" id="WP_407866672.1">
    <property type="nucleotide sequence ID" value="NZ_BAAFZP010000002.1"/>
</dbReference>
<proteinExistence type="predicted"/>
<organism evidence="1 2">
    <name type="scientific">Phyllobacterium phragmitis</name>
    <dbReference type="NCBI Taxonomy" id="2670329"/>
    <lineage>
        <taxon>Bacteria</taxon>
        <taxon>Pseudomonadati</taxon>
        <taxon>Pseudomonadota</taxon>
        <taxon>Alphaproteobacteria</taxon>
        <taxon>Hyphomicrobiales</taxon>
        <taxon>Phyllobacteriaceae</taxon>
        <taxon>Phyllobacterium</taxon>
    </lineage>
</organism>
<evidence type="ECO:0008006" key="3">
    <source>
        <dbReference type="Google" id="ProtNLM"/>
    </source>
</evidence>
<reference evidence="1 2" key="1">
    <citation type="submission" date="2024-10" db="EMBL/GenBank/DDBJ databases">
        <title>Isolation, draft genome sequencing and identification of Phyllobacterium sp. NSA23, isolated from leaf soil.</title>
        <authorList>
            <person name="Akita H."/>
        </authorList>
    </citation>
    <scope>NUCLEOTIDE SEQUENCE [LARGE SCALE GENOMIC DNA]</scope>
    <source>
        <strain evidence="1 2">NSA23</strain>
    </source>
</reference>
<dbReference type="SUPFAM" id="SSF51695">
    <property type="entry name" value="PLC-like phosphodiesterases"/>
    <property type="match status" value="1"/>
</dbReference>
<accession>A0ABQ0H5M7</accession>
<dbReference type="Proteomes" id="UP001628091">
    <property type="component" value="Unassembled WGS sequence"/>
</dbReference>
<dbReference type="EMBL" id="BAAFZP010000002">
    <property type="protein sequence ID" value="GAB1584224.1"/>
    <property type="molecule type" value="Genomic_DNA"/>
</dbReference>
<keyword evidence="2" id="KW-1185">Reference proteome</keyword>
<name>A0ABQ0H5M7_9HYPH</name>
<protein>
    <recommendedName>
        <fullName evidence="3">Phosphodiesterase</fullName>
    </recommendedName>
</protein>
<gene>
    <name evidence="1" type="ORF">PPNSA23_41670</name>
</gene>
<dbReference type="InterPro" id="IPR017946">
    <property type="entry name" value="PLC-like_Pdiesterase_TIM-brl"/>
</dbReference>
<comment type="caution">
    <text evidence="1">The sequence shown here is derived from an EMBL/GenBank/DDBJ whole genome shotgun (WGS) entry which is preliminary data.</text>
</comment>
<evidence type="ECO:0000313" key="2">
    <source>
        <dbReference type="Proteomes" id="UP001628091"/>
    </source>
</evidence>
<sequence length="204" mass="22858">MSRDEHNTEASFRRSFALGFGTETDIRDHDGEIVISHDPARAGAMPFRRFLEIYRESTTEPLPLALNIKADGLQEQIAGALNEHGIQNYFLFDMSVPDAIQSLRAHLICFTRISDIEPVPSFYEQAAGIWLDGFHSDWFDADDILPHLGAGKSVCIVSPELHGRNPTPSWERLAGSSEILASNKVFLCTDLPERARTEFPCIEK</sequence>